<proteinExistence type="predicted"/>
<keyword evidence="2" id="KW-0812">Transmembrane</keyword>
<keyword evidence="4" id="KW-1185">Reference proteome</keyword>
<feature type="transmembrane region" description="Helical" evidence="2">
    <location>
        <begin position="43"/>
        <end position="65"/>
    </location>
</feature>
<dbReference type="EMBL" id="STGX01000009">
    <property type="protein sequence ID" value="THV27908.1"/>
    <property type="molecule type" value="Genomic_DNA"/>
</dbReference>
<keyword evidence="1" id="KW-0175">Coiled coil</keyword>
<dbReference type="RefSeq" id="WP_136530141.1">
    <property type="nucleotide sequence ID" value="NZ_STGX01000009.1"/>
</dbReference>
<feature type="transmembrane region" description="Helical" evidence="2">
    <location>
        <begin position="12"/>
        <end position="31"/>
    </location>
</feature>
<sequence length="162" mass="18566">MSIPTDPKSSLRHFWAGFVPAAAAILLLLVQSLRPFVPHEQQGILLTLTGWLVCVTLAVWTWCVVQDTAGRFERRNETADTRQQLLLQQIADNHQESQRELKRQSAAIQALHGRLEAIERRLGRMEKHDTETDEDIEHLRSMVLRENLADFGERRLGPRPLS</sequence>
<evidence type="ECO:0000256" key="1">
    <source>
        <dbReference type="SAM" id="Coils"/>
    </source>
</evidence>
<name>A0A4S8PC58_9ACTN</name>
<keyword evidence="2" id="KW-0472">Membrane</keyword>
<gene>
    <name evidence="3" type="ORF">E9998_13020</name>
</gene>
<reference evidence="3 4" key="1">
    <citation type="journal article" date="2018" name="Int. J. Syst. Evol. Microbiol.">
        <title>Glycomyces paridis sp. nov., isolated from the medicinal plant Paris polyphylla.</title>
        <authorList>
            <person name="Fang X.M."/>
            <person name="Bai J.L."/>
            <person name="Su J."/>
            <person name="Zhao L.L."/>
            <person name="Liu H.Y."/>
            <person name="Ma B.P."/>
            <person name="Zhang Y.Q."/>
            <person name="Yu L.Y."/>
        </authorList>
    </citation>
    <scope>NUCLEOTIDE SEQUENCE [LARGE SCALE GENOMIC DNA]</scope>
    <source>
        <strain evidence="3 4">CPCC 204357</strain>
    </source>
</reference>
<protein>
    <submittedName>
        <fullName evidence="3">Uncharacterized protein</fullName>
    </submittedName>
</protein>
<organism evidence="3 4">
    <name type="scientific">Glycomyces paridis</name>
    <dbReference type="NCBI Taxonomy" id="2126555"/>
    <lineage>
        <taxon>Bacteria</taxon>
        <taxon>Bacillati</taxon>
        <taxon>Actinomycetota</taxon>
        <taxon>Actinomycetes</taxon>
        <taxon>Glycomycetales</taxon>
        <taxon>Glycomycetaceae</taxon>
        <taxon>Glycomyces</taxon>
    </lineage>
</organism>
<evidence type="ECO:0000256" key="2">
    <source>
        <dbReference type="SAM" id="Phobius"/>
    </source>
</evidence>
<keyword evidence="2" id="KW-1133">Transmembrane helix</keyword>
<dbReference type="Proteomes" id="UP000305792">
    <property type="component" value="Unassembled WGS sequence"/>
</dbReference>
<evidence type="ECO:0000313" key="4">
    <source>
        <dbReference type="Proteomes" id="UP000305792"/>
    </source>
</evidence>
<comment type="caution">
    <text evidence="3">The sequence shown here is derived from an EMBL/GenBank/DDBJ whole genome shotgun (WGS) entry which is preliminary data.</text>
</comment>
<accession>A0A4S8PC58</accession>
<feature type="coiled-coil region" evidence="1">
    <location>
        <begin position="87"/>
        <end position="128"/>
    </location>
</feature>
<evidence type="ECO:0000313" key="3">
    <source>
        <dbReference type="EMBL" id="THV27908.1"/>
    </source>
</evidence>
<dbReference type="AlphaFoldDB" id="A0A4S8PC58"/>